<feature type="signal peptide" evidence="9">
    <location>
        <begin position="1"/>
        <end position="25"/>
    </location>
</feature>
<evidence type="ECO:0000313" key="13">
    <source>
        <dbReference type="Proteomes" id="UP000766246"/>
    </source>
</evidence>
<keyword evidence="7" id="KW-0482">Metalloprotease</keyword>
<evidence type="ECO:0000256" key="9">
    <source>
        <dbReference type="SAM" id="SignalP"/>
    </source>
</evidence>
<reference evidence="12" key="1">
    <citation type="submission" date="2019-04" db="EMBL/GenBank/DDBJ databases">
        <title>Evolution of Biomass-Degrading Anaerobic Consortia Revealed by Metagenomics.</title>
        <authorList>
            <person name="Peng X."/>
        </authorList>
    </citation>
    <scope>NUCLEOTIDE SEQUENCE</scope>
    <source>
        <strain evidence="12">SIG311</strain>
    </source>
</reference>
<feature type="compositionally biased region" description="Basic and acidic residues" evidence="8">
    <location>
        <begin position="38"/>
        <end position="47"/>
    </location>
</feature>
<dbReference type="PANTHER" id="PTHR11733">
    <property type="entry name" value="ZINC METALLOPROTEASE FAMILY M13 NEPRILYSIN-RELATED"/>
    <property type="match status" value="1"/>
</dbReference>
<dbReference type="InterPro" id="IPR000718">
    <property type="entry name" value="Peptidase_M13"/>
</dbReference>
<accession>A0A927YLW7</accession>
<dbReference type="EMBL" id="SVER01000024">
    <property type="protein sequence ID" value="MBE5920115.1"/>
    <property type="molecule type" value="Genomic_DNA"/>
</dbReference>
<dbReference type="GO" id="GO:0046872">
    <property type="term" value="F:metal ion binding"/>
    <property type="evidence" value="ECO:0007669"/>
    <property type="project" value="UniProtKB-KW"/>
</dbReference>
<evidence type="ECO:0000256" key="2">
    <source>
        <dbReference type="ARBA" id="ARBA00007357"/>
    </source>
</evidence>
<evidence type="ECO:0000313" key="12">
    <source>
        <dbReference type="EMBL" id="MBE5920115.1"/>
    </source>
</evidence>
<dbReference type="SUPFAM" id="SSF55486">
    <property type="entry name" value="Metalloproteases ('zincins'), catalytic domain"/>
    <property type="match status" value="1"/>
</dbReference>
<evidence type="ECO:0000256" key="6">
    <source>
        <dbReference type="ARBA" id="ARBA00022833"/>
    </source>
</evidence>
<evidence type="ECO:0000256" key="5">
    <source>
        <dbReference type="ARBA" id="ARBA00022801"/>
    </source>
</evidence>
<dbReference type="GO" id="GO:0016485">
    <property type="term" value="P:protein processing"/>
    <property type="evidence" value="ECO:0007669"/>
    <property type="project" value="TreeGrafter"/>
</dbReference>
<protein>
    <submittedName>
        <fullName evidence="12">M13 family metallopeptidase</fullName>
    </submittedName>
</protein>
<dbReference type="CDD" id="cd08662">
    <property type="entry name" value="M13"/>
    <property type="match status" value="1"/>
</dbReference>
<dbReference type="Gene3D" id="1.10.1380.10">
    <property type="entry name" value="Neutral endopeptidase , domain2"/>
    <property type="match status" value="1"/>
</dbReference>
<dbReference type="PANTHER" id="PTHR11733:SF167">
    <property type="entry name" value="FI17812P1-RELATED"/>
    <property type="match status" value="1"/>
</dbReference>
<evidence type="ECO:0000256" key="7">
    <source>
        <dbReference type="ARBA" id="ARBA00023049"/>
    </source>
</evidence>
<comment type="cofactor">
    <cofactor evidence="1">
        <name>Zn(2+)</name>
        <dbReference type="ChEBI" id="CHEBI:29105"/>
    </cofactor>
</comment>
<evidence type="ECO:0000256" key="3">
    <source>
        <dbReference type="ARBA" id="ARBA00022670"/>
    </source>
</evidence>
<dbReference type="Pfam" id="PF05649">
    <property type="entry name" value="Peptidase_M13_N"/>
    <property type="match status" value="1"/>
</dbReference>
<feature type="domain" description="Peptidase M13 C-terminal" evidence="10">
    <location>
        <begin position="511"/>
        <end position="703"/>
    </location>
</feature>
<comment type="similarity">
    <text evidence="2">Belongs to the peptidase M13 family.</text>
</comment>
<dbReference type="Proteomes" id="UP000766246">
    <property type="component" value="Unassembled WGS sequence"/>
</dbReference>
<gene>
    <name evidence="12" type="ORF">E7272_09760</name>
</gene>
<evidence type="ECO:0000256" key="1">
    <source>
        <dbReference type="ARBA" id="ARBA00001947"/>
    </source>
</evidence>
<keyword evidence="4" id="KW-0479">Metal-binding</keyword>
<dbReference type="InterPro" id="IPR018497">
    <property type="entry name" value="Peptidase_M13_C"/>
</dbReference>
<keyword evidence="3" id="KW-0645">Protease</keyword>
<dbReference type="PRINTS" id="PR00786">
    <property type="entry name" value="NEPRILYSIN"/>
</dbReference>
<feature type="region of interest" description="Disordered" evidence="8">
    <location>
        <begin position="27"/>
        <end position="48"/>
    </location>
</feature>
<keyword evidence="9" id="KW-0732">Signal</keyword>
<evidence type="ECO:0000259" key="10">
    <source>
        <dbReference type="Pfam" id="PF01431"/>
    </source>
</evidence>
<dbReference type="GO" id="GO:0005886">
    <property type="term" value="C:plasma membrane"/>
    <property type="evidence" value="ECO:0007669"/>
    <property type="project" value="TreeGrafter"/>
</dbReference>
<evidence type="ECO:0000259" key="11">
    <source>
        <dbReference type="Pfam" id="PF05649"/>
    </source>
</evidence>
<dbReference type="InterPro" id="IPR008753">
    <property type="entry name" value="Peptidase_M13_N"/>
</dbReference>
<organism evidence="12 13">
    <name type="scientific">Pseudobutyrivibrio ruminis</name>
    <dbReference type="NCBI Taxonomy" id="46206"/>
    <lineage>
        <taxon>Bacteria</taxon>
        <taxon>Bacillati</taxon>
        <taxon>Bacillota</taxon>
        <taxon>Clostridia</taxon>
        <taxon>Lachnospirales</taxon>
        <taxon>Lachnospiraceae</taxon>
        <taxon>Pseudobutyrivibrio</taxon>
    </lineage>
</organism>
<dbReference type="GO" id="GO:0004222">
    <property type="term" value="F:metalloendopeptidase activity"/>
    <property type="evidence" value="ECO:0007669"/>
    <property type="project" value="InterPro"/>
</dbReference>
<feature type="compositionally biased region" description="Polar residues" evidence="8">
    <location>
        <begin position="27"/>
        <end position="37"/>
    </location>
</feature>
<dbReference type="PROSITE" id="PS51257">
    <property type="entry name" value="PROKAR_LIPOPROTEIN"/>
    <property type="match status" value="1"/>
</dbReference>
<dbReference type="Gene3D" id="3.40.390.10">
    <property type="entry name" value="Collagenase (Catalytic Domain)"/>
    <property type="match status" value="1"/>
</dbReference>
<dbReference type="Pfam" id="PF01431">
    <property type="entry name" value="Peptidase_M13"/>
    <property type="match status" value="1"/>
</dbReference>
<evidence type="ECO:0000256" key="8">
    <source>
        <dbReference type="SAM" id="MobiDB-lite"/>
    </source>
</evidence>
<keyword evidence="6" id="KW-0862">Zinc</keyword>
<dbReference type="InterPro" id="IPR042089">
    <property type="entry name" value="Peptidase_M13_dom_2"/>
</dbReference>
<comment type="caution">
    <text evidence="12">The sequence shown here is derived from an EMBL/GenBank/DDBJ whole genome shotgun (WGS) entry which is preliminary data.</text>
</comment>
<evidence type="ECO:0000256" key="4">
    <source>
        <dbReference type="ARBA" id="ARBA00022723"/>
    </source>
</evidence>
<dbReference type="InterPro" id="IPR024079">
    <property type="entry name" value="MetalloPept_cat_dom_sf"/>
</dbReference>
<dbReference type="AlphaFoldDB" id="A0A927YLW7"/>
<proteinExistence type="inferred from homology"/>
<sequence length="706" mass="80938">MKKNAFRSTLTKMMAGILTVSLLTGCGSNPTPTTQTEDSTKDVKEEASVSEIDTSAMTPWLNSNIIGIVTDETNPDLKDDFYLNVNHDYFMDVSLRPGYSNETPIFDAADTVKKRCLDILADKTLDKRDAKLPQSFYELFLDWETRNEQGVEPLMFFFDKLKSISSLEELNEYMLTDDYFVYGNYLTNVNIGTNTDDSTLYQVDIYSTTLSLLDSAEYQELTEEGKRRNTYNEGAAKYMLGRLGYSEEEIAKLIENQFSLEKKIAASMKTRLEQSDPGFVKESINPVTMEDLKEMSPNYPLPQYMEKFGYSDSKLINVNEPAWLKGLNEVYTEENFDEIMAYVTVQAAVSFITFVDEDAYRTSQKLSREYSGISESKSDEDAAYDTTMNHFSDNVSRIYIEKYLNEDIKKEITDICQDTIDTYKEMLDTIDWLSEETKAQAKYKLENVVIHAVYPDKWPDDSMYYVTPKEEGGTYLQAMIDYAKCDHEEKLTHINGKVDKELWGINILSTNAYYNPTNNSINIIPGFFCDATYRSDMSIEEKYGALGSVIGHEISHAFDTNGAQYDADGNVKDWWTEEDYNAFMERADKMVEYYDGVVAFDDGTPIKGQLIQTEAIADMAGFKCMLIMAKKIDGFDYDKFFRANAKLWARAGTLEFMEKCALTDPHPLHYLRGNVTMQQFDEFYETYDIKEGDGMYIAPEKRIAVW</sequence>
<name>A0A927YLW7_9FIRM</name>
<feature type="domain" description="Peptidase M13 N-terminal" evidence="11">
    <location>
        <begin position="78"/>
        <end position="455"/>
    </location>
</feature>
<feature type="chain" id="PRO_5038865038" evidence="9">
    <location>
        <begin position="26"/>
        <end position="706"/>
    </location>
</feature>
<keyword evidence="5" id="KW-0378">Hydrolase</keyword>
<dbReference type="PROSITE" id="PS51885">
    <property type="entry name" value="NEPRILYSIN"/>
    <property type="match status" value="1"/>
</dbReference>